<reference evidence="2 3" key="1">
    <citation type="submission" date="2019-03" db="EMBL/GenBank/DDBJ databases">
        <title>Genomic Encyclopedia of Type Strains, Phase IV (KMG-IV): sequencing the most valuable type-strain genomes for metagenomic binning, comparative biology and taxonomic classification.</title>
        <authorList>
            <person name="Goeker M."/>
        </authorList>
    </citation>
    <scope>NUCLEOTIDE SEQUENCE [LARGE SCALE GENOMIC DNA]</scope>
    <source>
        <strain evidence="2 3">DSM 100013</strain>
    </source>
</reference>
<name>A0A4V2T3U1_9FIRM</name>
<dbReference type="OrthoDB" id="1654616at2"/>
<feature type="transmembrane region" description="Helical" evidence="1">
    <location>
        <begin position="96"/>
        <end position="116"/>
    </location>
</feature>
<keyword evidence="3" id="KW-1185">Reference proteome</keyword>
<evidence type="ECO:0000256" key="1">
    <source>
        <dbReference type="SAM" id="Phobius"/>
    </source>
</evidence>
<dbReference type="Pfam" id="PF04657">
    <property type="entry name" value="DMT_YdcZ"/>
    <property type="match status" value="1"/>
</dbReference>
<feature type="transmembrane region" description="Helical" evidence="1">
    <location>
        <begin position="34"/>
        <end position="58"/>
    </location>
</feature>
<dbReference type="Proteomes" id="UP000295504">
    <property type="component" value="Unassembled WGS sequence"/>
</dbReference>
<organism evidence="2 3">
    <name type="scientific">Serpentinicella alkaliphila</name>
    <dbReference type="NCBI Taxonomy" id="1734049"/>
    <lineage>
        <taxon>Bacteria</taxon>
        <taxon>Bacillati</taxon>
        <taxon>Bacillota</taxon>
        <taxon>Clostridia</taxon>
        <taxon>Peptostreptococcales</taxon>
        <taxon>Natronincolaceae</taxon>
        <taxon>Serpentinicella</taxon>
    </lineage>
</organism>
<keyword evidence="1" id="KW-1133">Transmembrane helix</keyword>
<accession>A0A4V2T3U1</accession>
<keyword evidence="1" id="KW-0812">Transmembrane</keyword>
<dbReference type="PANTHER" id="PTHR34821:SF2">
    <property type="entry name" value="INNER MEMBRANE PROTEIN YDCZ"/>
    <property type="match status" value="1"/>
</dbReference>
<dbReference type="GO" id="GO:0005886">
    <property type="term" value="C:plasma membrane"/>
    <property type="evidence" value="ECO:0007669"/>
    <property type="project" value="TreeGrafter"/>
</dbReference>
<dbReference type="EMBL" id="SLYC01000016">
    <property type="protein sequence ID" value="TCQ02404.1"/>
    <property type="molecule type" value="Genomic_DNA"/>
</dbReference>
<keyword evidence="1" id="KW-0472">Membrane</keyword>
<feature type="transmembrane region" description="Helical" evidence="1">
    <location>
        <begin position="70"/>
        <end position="90"/>
    </location>
</feature>
<feature type="transmembrane region" description="Helical" evidence="1">
    <location>
        <begin position="123"/>
        <end position="142"/>
    </location>
</feature>
<dbReference type="RefSeq" id="WP_132848460.1">
    <property type="nucleotide sequence ID" value="NZ_CP058648.1"/>
</dbReference>
<protein>
    <submittedName>
        <fullName evidence="2">Uncharacterized membrane protein YdcZ (DUF606 family)</fullName>
    </submittedName>
</protein>
<proteinExistence type="predicted"/>
<gene>
    <name evidence="2" type="ORF">EDD79_101650</name>
</gene>
<evidence type="ECO:0000313" key="2">
    <source>
        <dbReference type="EMBL" id="TCQ02404.1"/>
    </source>
</evidence>
<sequence length="148" mass="15709">MIILYGMMAVLAGAMVTVSSALNAQVGRRHGIYTAALINNSLATVITGVILLFLYNGLGIQANVLLEIPTWALFGGVAAIIIVVGSNVIIPQMPIIYTSLLVFIGQFSMGLVMDILNGRSLSGGKLFGFLLVLGGLLYNFYIDKTGNR</sequence>
<dbReference type="AlphaFoldDB" id="A0A4V2T3U1"/>
<comment type="caution">
    <text evidence="2">The sequence shown here is derived from an EMBL/GenBank/DDBJ whole genome shotgun (WGS) entry which is preliminary data.</text>
</comment>
<dbReference type="InterPro" id="IPR006750">
    <property type="entry name" value="YdcZ"/>
</dbReference>
<dbReference type="PANTHER" id="PTHR34821">
    <property type="entry name" value="INNER MEMBRANE PROTEIN YDCZ"/>
    <property type="match status" value="1"/>
</dbReference>
<evidence type="ECO:0000313" key="3">
    <source>
        <dbReference type="Proteomes" id="UP000295504"/>
    </source>
</evidence>